<evidence type="ECO:0000313" key="3">
    <source>
        <dbReference type="Proteomes" id="UP000000939"/>
    </source>
</evidence>
<dbReference type="Proteomes" id="UP000000939">
    <property type="component" value="Chromosome"/>
</dbReference>
<dbReference type="GO" id="GO:0006935">
    <property type="term" value="P:chemotaxis"/>
    <property type="evidence" value="ECO:0007669"/>
    <property type="project" value="InterPro"/>
</dbReference>
<dbReference type="EMBL" id="CP001999">
    <property type="protein sequence ID" value="ADG92710.1"/>
    <property type="molecule type" value="Genomic_DNA"/>
</dbReference>
<organism evidence="2 3">
    <name type="scientific">Arcobacter nitrofigilis (strain ATCC 33309 / DSM 7299 / CCUG 15893 / LMG 7604 / NCTC 12251 / CI)</name>
    <name type="common">Campylobacter nitrofigilis</name>
    <dbReference type="NCBI Taxonomy" id="572480"/>
    <lineage>
        <taxon>Bacteria</taxon>
        <taxon>Pseudomonadati</taxon>
        <taxon>Campylobacterota</taxon>
        <taxon>Epsilonproteobacteria</taxon>
        <taxon>Campylobacterales</taxon>
        <taxon>Arcobacteraceae</taxon>
        <taxon>Arcobacter</taxon>
    </lineage>
</organism>
<proteinExistence type="predicted"/>
<dbReference type="SMART" id="SM00260">
    <property type="entry name" value="CheW"/>
    <property type="match status" value="1"/>
</dbReference>
<dbReference type="AlphaFoldDB" id="D5V3C8"/>
<name>D5V3C8_ARCNC</name>
<dbReference type="InterPro" id="IPR036061">
    <property type="entry name" value="CheW-like_dom_sf"/>
</dbReference>
<reference evidence="2 3" key="1">
    <citation type="journal article" date="2010" name="Stand. Genomic Sci.">
        <title>Complete genome sequence of Arcobacter nitrofigilis type strain (CI).</title>
        <authorList>
            <person name="Pati A."/>
            <person name="Gronow S."/>
            <person name="Lapidus A."/>
            <person name="Copeland A."/>
            <person name="Glavina Del Rio T."/>
            <person name="Nolan M."/>
            <person name="Lucas S."/>
            <person name="Tice H."/>
            <person name="Cheng J.F."/>
            <person name="Han C."/>
            <person name="Chertkov O."/>
            <person name="Bruce D."/>
            <person name="Tapia R."/>
            <person name="Goodwin L."/>
            <person name="Pitluck S."/>
            <person name="Liolios K."/>
            <person name="Ivanova N."/>
            <person name="Mavromatis K."/>
            <person name="Chen A."/>
            <person name="Palaniappan K."/>
            <person name="Land M."/>
            <person name="Hauser L."/>
            <person name="Chang Y.J."/>
            <person name="Jeffries C.D."/>
            <person name="Detter J.C."/>
            <person name="Rohde M."/>
            <person name="Goker M."/>
            <person name="Bristow J."/>
            <person name="Eisen J.A."/>
            <person name="Markowitz V."/>
            <person name="Hugenholtz P."/>
            <person name="Klenk H.P."/>
            <person name="Kyrpides N.C."/>
        </authorList>
    </citation>
    <scope>NUCLEOTIDE SEQUENCE [LARGE SCALE GENOMIC DNA]</scope>
    <source>
        <strain evidence="3">ATCC 33309 / DSM 7299 / CCUG 15893 / LMG 7604 / NCTC 12251 / CI</strain>
    </source>
</reference>
<dbReference type="eggNOG" id="COG0835">
    <property type="taxonomic scope" value="Bacteria"/>
</dbReference>
<dbReference type="InterPro" id="IPR002545">
    <property type="entry name" value="CheW-lke_dom"/>
</dbReference>
<dbReference type="SUPFAM" id="SSF50341">
    <property type="entry name" value="CheW-like"/>
    <property type="match status" value="1"/>
</dbReference>
<accession>D5V3C8</accession>
<evidence type="ECO:0000313" key="2">
    <source>
        <dbReference type="EMBL" id="ADG92710.1"/>
    </source>
</evidence>
<dbReference type="RefSeq" id="WP_013134855.1">
    <property type="nucleotide sequence ID" value="NC_014166.1"/>
</dbReference>
<dbReference type="STRING" id="572480.Arnit_1048"/>
<dbReference type="KEGG" id="ant:Arnit_1048"/>
<gene>
    <name evidence="2" type="ordered locus">Arnit_1048</name>
</gene>
<dbReference type="Gene3D" id="2.30.30.40">
    <property type="entry name" value="SH3 Domains"/>
    <property type="match status" value="1"/>
</dbReference>
<dbReference type="OrthoDB" id="9814866at2"/>
<dbReference type="HOGENOM" id="CLU_015621_0_0_7"/>
<dbReference type="Pfam" id="PF01584">
    <property type="entry name" value="CheW"/>
    <property type="match status" value="1"/>
</dbReference>
<sequence>MNNQLINYKGIELKQDLLQYFKHMFLVEEYREELVSLSKSWDNLSLLSNFGNNSANINETKNNFSKLTSKLLNHLSNELLEKTIRQMKFKSQISIDILIRNLYERTADIGFLSTDKDIREFLENNKNKYDNDFTDNVKILRNRFLEYTQKYSVYYNIVLMDTKGNILVQLDKSEKISKSEDEILELSLSSNDYVESFKFHDFIPSKKKSLVYASKVTKTNDPNSESIGVLCLCFKFQDEMKGIFNNLKETKNKECLTILDKDGVVIATSDKYHVNLGTVLDFNPNSKFSFISHGGRDYLVKTCKTNGYQGYFGQEWYGHILLPLDYAFVEEDDNLNIDQDILLAILQGGERFSDELKKIPLEANNIQENLNRLVWNGNLNRGNQDKSELTKSFSRALLNEISLTGEKTKKIFDLSIANLTKTIILNNATYVASLMVDIMDRNLYERANDCRWWALTQDFKDVLTSSSIDKTNNSKLTEILSYINSLYTVYTNLFIYDKNGIILAVSKEEEKHLVGMQLNDNTLENTMKITDNNDYFVSNFKRTKFYNDDYTYIYYSSIKSNENVVGGIGVVFDSKVELKAMLEESIPNFKSSVDEKRFGVFTDKKGLIISSTNEDLEVGTTLDIDLKFFNMVNGESHSEIIVYNGNYYAIGIKCSQGYREYKVADNYSNDIFAIFFSYISSADLRISHNKEIFKEISGNKLEDTQEIGTFFIGGKWLGIEIENLIEVVSIVKLDLSPTMNNDHYFKGTIIYNNSAVGVIDIKNFLDEKVEDEYKEVVIIKHFDKDSENYIGILVNELGDIPEVPKSRIKKIDNYLLGNCTLINSVIVPLEGSKDDKLLSILDIEMLKNNLIE</sequence>
<keyword evidence="3" id="KW-1185">Reference proteome</keyword>
<dbReference type="GO" id="GO:0007165">
    <property type="term" value="P:signal transduction"/>
    <property type="evidence" value="ECO:0007669"/>
    <property type="project" value="InterPro"/>
</dbReference>
<dbReference type="Gene3D" id="3.30.450.20">
    <property type="entry name" value="PAS domain"/>
    <property type="match status" value="1"/>
</dbReference>
<protein>
    <submittedName>
        <fullName evidence="2">CheW protein</fullName>
    </submittedName>
</protein>
<feature type="domain" description="CheW-like" evidence="1">
    <location>
        <begin position="704"/>
        <end position="852"/>
    </location>
</feature>
<dbReference type="Gene3D" id="2.40.50.180">
    <property type="entry name" value="CheA-289, Domain 4"/>
    <property type="match status" value="1"/>
</dbReference>
<dbReference type="PROSITE" id="PS50851">
    <property type="entry name" value="CHEW"/>
    <property type="match status" value="1"/>
</dbReference>
<evidence type="ECO:0000259" key="1">
    <source>
        <dbReference type="PROSITE" id="PS50851"/>
    </source>
</evidence>